<dbReference type="AlphaFoldDB" id="A0A9W7HIJ0"/>
<dbReference type="Proteomes" id="UP001165190">
    <property type="component" value="Unassembled WGS sequence"/>
</dbReference>
<dbReference type="SUPFAM" id="SSF69304">
    <property type="entry name" value="Tricorn protease N-terminal domain"/>
    <property type="match status" value="1"/>
</dbReference>
<dbReference type="OrthoDB" id="43744at2759"/>
<sequence>MKPQSHYALFPLYFFVLLCKAAPEHESPTTGRTIVFTAIDRSEYAWDIFTLPTSDPPNPSNELRVTDGKSVNFNGHFPSSSPPSIFSLLHNRSLIQAPKALPALQLIYVTERNGMSNIYYDALYYSASRSTRSRSRSALEIPIRVQAPLLSLEESENRVSMKDKPSLSGENLIYVSTHEDPGQPRASWTAVYSTHLGTGLTRRLTPYGAADFSPAVSPSGVWTAVASYGRERSWDGEVEELSTDIYVFLTRDGSHRVKVVEHGGWPCWVDDSTLYFHRKSEDQWMSVYKATFPKDIPVSTNSVTIQRVTPPGLHAFTPATSPGNHNFIAVATRRPKSRFRHIELSDTVKNKFTELTRHVSPSTRLYHPTQPESDTISAGEKTTKGKLDNYCLKILKVRSRIYLFSESTVHFLLSHPRVTG</sequence>
<dbReference type="PANTHER" id="PTHR32161:SF8">
    <property type="entry name" value="DPP6 N-TERMINAL DOMAIN-LIKE PROTEIN"/>
    <property type="match status" value="1"/>
</dbReference>
<feature type="signal peptide" evidence="1">
    <location>
        <begin position="1"/>
        <end position="21"/>
    </location>
</feature>
<dbReference type="EMBL" id="BSYR01000016">
    <property type="protein sequence ID" value="GMI78390.1"/>
    <property type="molecule type" value="Genomic_DNA"/>
</dbReference>
<protein>
    <submittedName>
        <fullName evidence="2">Uncharacterized protein</fullName>
    </submittedName>
</protein>
<dbReference type="PANTHER" id="PTHR32161">
    <property type="entry name" value="DPP6 N-TERMINAL DOMAIN-LIKE PROTEIN"/>
    <property type="match status" value="1"/>
</dbReference>
<keyword evidence="3" id="KW-1185">Reference proteome</keyword>
<gene>
    <name evidence="2" type="ORF">HRI_001508300</name>
</gene>
<evidence type="ECO:0000256" key="1">
    <source>
        <dbReference type="SAM" id="SignalP"/>
    </source>
</evidence>
<evidence type="ECO:0000313" key="2">
    <source>
        <dbReference type="EMBL" id="GMI78390.1"/>
    </source>
</evidence>
<keyword evidence="1" id="KW-0732">Signal</keyword>
<comment type="caution">
    <text evidence="2">The sequence shown here is derived from an EMBL/GenBank/DDBJ whole genome shotgun (WGS) entry which is preliminary data.</text>
</comment>
<proteinExistence type="predicted"/>
<accession>A0A9W7HIJ0</accession>
<evidence type="ECO:0000313" key="3">
    <source>
        <dbReference type="Proteomes" id="UP001165190"/>
    </source>
</evidence>
<feature type="chain" id="PRO_5040960540" evidence="1">
    <location>
        <begin position="22"/>
        <end position="420"/>
    </location>
</feature>
<organism evidence="2 3">
    <name type="scientific">Hibiscus trionum</name>
    <name type="common">Flower of an hour</name>
    <dbReference type="NCBI Taxonomy" id="183268"/>
    <lineage>
        <taxon>Eukaryota</taxon>
        <taxon>Viridiplantae</taxon>
        <taxon>Streptophyta</taxon>
        <taxon>Embryophyta</taxon>
        <taxon>Tracheophyta</taxon>
        <taxon>Spermatophyta</taxon>
        <taxon>Magnoliopsida</taxon>
        <taxon>eudicotyledons</taxon>
        <taxon>Gunneridae</taxon>
        <taxon>Pentapetalae</taxon>
        <taxon>rosids</taxon>
        <taxon>malvids</taxon>
        <taxon>Malvales</taxon>
        <taxon>Malvaceae</taxon>
        <taxon>Malvoideae</taxon>
        <taxon>Hibiscus</taxon>
    </lineage>
</organism>
<name>A0A9W7HIJ0_HIBTR</name>
<dbReference type="Gene3D" id="2.120.10.30">
    <property type="entry name" value="TolB, C-terminal domain"/>
    <property type="match status" value="1"/>
</dbReference>
<dbReference type="InterPro" id="IPR011042">
    <property type="entry name" value="6-blade_b-propeller_TolB-like"/>
</dbReference>
<reference evidence="2" key="1">
    <citation type="submission" date="2023-05" db="EMBL/GenBank/DDBJ databases">
        <title>Genome and transcriptome analyses reveal genes involved in the formation of fine ridges on petal epidermal cells in Hibiscus trionum.</title>
        <authorList>
            <person name="Koshimizu S."/>
            <person name="Masuda S."/>
            <person name="Ishii T."/>
            <person name="Shirasu K."/>
            <person name="Hoshino A."/>
            <person name="Arita M."/>
        </authorList>
    </citation>
    <scope>NUCLEOTIDE SEQUENCE</scope>
    <source>
        <strain evidence="2">Hamamatsu line</strain>
    </source>
</reference>